<gene>
    <name evidence="1" type="ORF">IWQ57_003716</name>
</gene>
<dbReference type="Proteomes" id="UP001140234">
    <property type="component" value="Unassembled WGS sequence"/>
</dbReference>
<keyword evidence="2" id="KW-1185">Reference proteome</keyword>
<reference evidence="1" key="1">
    <citation type="submission" date="2022-07" db="EMBL/GenBank/DDBJ databases">
        <title>Phylogenomic reconstructions and comparative analyses of Kickxellomycotina fungi.</title>
        <authorList>
            <person name="Reynolds N.K."/>
            <person name="Stajich J.E."/>
            <person name="Barry K."/>
            <person name="Grigoriev I.V."/>
            <person name="Crous P."/>
            <person name="Smith M.E."/>
        </authorList>
    </citation>
    <scope>NUCLEOTIDE SEQUENCE</scope>
    <source>
        <strain evidence="1">CBS 109366</strain>
    </source>
</reference>
<organism evidence="1 2">
    <name type="scientific">Coemansia nantahalensis</name>
    <dbReference type="NCBI Taxonomy" id="2789366"/>
    <lineage>
        <taxon>Eukaryota</taxon>
        <taxon>Fungi</taxon>
        <taxon>Fungi incertae sedis</taxon>
        <taxon>Zoopagomycota</taxon>
        <taxon>Kickxellomycotina</taxon>
        <taxon>Kickxellomycetes</taxon>
        <taxon>Kickxellales</taxon>
        <taxon>Kickxellaceae</taxon>
        <taxon>Coemansia</taxon>
    </lineage>
</organism>
<comment type="caution">
    <text evidence="1">The sequence shown here is derived from an EMBL/GenBank/DDBJ whole genome shotgun (WGS) entry which is preliminary data.</text>
</comment>
<feature type="non-terminal residue" evidence="1">
    <location>
        <position position="1"/>
    </location>
</feature>
<proteinExistence type="predicted"/>
<evidence type="ECO:0000313" key="1">
    <source>
        <dbReference type="EMBL" id="KAJ2768013.1"/>
    </source>
</evidence>
<protein>
    <submittedName>
        <fullName evidence="1">Uncharacterized protein</fullName>
    </submittedName>
</protein>
<accession>A0ACC1JVQ6</accession>
<name>A0ACC1JVQ6_9FUNG</name>
<evidence type="ECO:0000313" key="2">
    <source>
        <dbReference type="Proteomes" id="UP001140234"/>
    </source>
</evidence>
<sequence length="536" mass="56279">YPNLFGSPLADPPPPPPPALPTLPVLPAMPAAAGGAHAHRSPSAPSVHGESVCSHDSSETRGHPSPAAPQPEPGAGASDAPGTPPASASSRPPSKRGSAISDGGPLSITVRDITPASRIALWLQVHTTVDPPRSSLWRRKQWQRRFFIFTGNLIYLFKASAPTATALALVRLHPNTIVCVNDSFHNRSWVIEITHPTAVDADDRSLHSSMTHHQPQQSWFLQADTRVEMINLLKQLKGAVAGLQVRPDLERREEERLRDRRRRQRASAKTKSDVCPWEVDEFSDAAASDPAEDTATTAAASDGAAAATASAPVAAADCPPPLSAPSGYRIADYELFSDEDHGGGEGEDDEDDARPLALVRGGSAGRAVLERYTLGGRRPTRLQIGDYTGTGGIAEWGAHRMQVPYSPAGAQQAKVRSFSADPSAIAARRRPSLADAVAPVPPLPLPGADDPPAAAHRASPKAKPQIVRTLSLSPAAPASVRNSTLVRADAAALINQMFASASSQLAGVRDDDAAAAAAAAAVPTGRNCLSIVCEED</sequence>
<dbReference type="EMBL" id="JANBUJ010001280">
    <property type="protein sequence ID" value="KAJ2768013.1"/>
    <property type="molecule type" value="Genomic_DNA"/>
</dbReference>